<evidence type="ECO:0000313" key="2">
    <source>
        <dbReference type="EMBL" id="CAB4202849.1"/>
    </source>
</evidence>
<proteinExistence type="predicted"/>
<dbReference type="GO" id="GO:0003677">
    <property type="term" value="F:DNA binding"/>
    <property type="evidence" value="ECO:0007669"/>
    <property type="project" value="UniProtKB-KW"/>
</dbReference>
<feature type="domain" description="Bacteriophage T5 Orf172 DNA-binding" evidence="1">
    <location>
        <begin position="4"/>
        <end position="94"/>
    </location>
</feature>
<accession>A0A6J5S305</accession>
<reference evidence="2" key="1">
    <citation type="submission" date="2020-05" db="EMBL/GenBank/DDBJ databases">
        <authorList>
            <person name="Chiriac C."/>
            <person name="Salcher M."/>
            <person name="Ghai R."/>
            <person name="Kavagutti S V."/>
        </authorList>
    </citation>
    <scope>NUCLEOTIDE SEQUENCE</scope>
</reference>
<dbReference type="Pfam" id="PF10544">
    <property type="entry name" value="T5orf172"/>
    <property type="match status" value="1"/>
</dbReference>
<dbReference type="EMBL" id="LR797491">
    <property type="protein sequence ID" value="CAB4220698.1"/>
    <property type="molecule type" value="Genomic_DNA"/>
</dbReference>
<dbReference type="EMBL" id="LR797312">
    <property type="protein sequence ID" value="CAB4202849.1"/>
    <property type="molecule type" value="Genomic_DNA"/>
</dbReference>
<dbReference type="InterPro" id="IPR018306">
    <property type="entry name" value="Phage_T5_Orf172_DNA-bd"/>
</dbReference>
<protein>
    <submittedName>
        <fullName evidence="2">Bacteriophage T5, Orf172 DNA-binding</fullName>
    </submittedName>
</protein>
<sequence length="125" mass="14166">MTCYIYLARAVDVPKLHKIGLSKCPISRVLGIQDETGHPMMILYTVKLKNRGAAMIAEKKIKLALKHMRSTTTEKTAPTEWFSICESIALDAIRNECDAEVEAFPPHIHLPRFTRQQHQRAPNAL</sequence>
<name>A0A6J5S305_9CAUD</name>
<gene>
    <name evidence="2" type="ORF">UFOVP1376_44</name>
    <name evidence="3" type="ORF">UFOVP1623_19</name>
</gene>
<evidence type="ECO:0000313" key="3">
    <source>
        <dbReference type="EMBL" id="CAB4220698.1"/>
    </source>
</evidence>
<keyword evidence="2" id="KW-0238">DNA-binding</keyword>
<organism evidence="2">
    <name type="scientific">uncultured Caudovirales phage</name>
    <dbReference type="NCBI Taxonomy" id="2100421"/>
    <lineage>
        <taxon>Viruses</taxon>
        <taxon>Duplodnaviria</taxon>
        <taxon>Heunggongvirae</taxon>
        <taxon>Uroviricota</taxon>
        <taxon>Caudoviricetes</taxon>
        <taxon>Peduoviridae</taxon>
        <taxon>Maltschvirus</taxon>
        <taxon>Maltschvirus maltsch</taxon>
    </lineage>
</organism>
<evidence type="ECO:0000259" key="1">
    <source>
        <dbReference type="Pfam" id="PF10544"/>
    </source>
</evidence>